<evidence type="ECO:0000313" key="2">
    <source>
        <dbReference type="Proteomes" id="UP000238322"/>
    </source>
</evidence>
<organism evidence="1 2">
    <name type="scientific">Blastopirellula marina</name>
    <dbReference type="NCBI Taxonomy" id="124"/>
    <lineage>
        <taxon>Bacteria</taxon>
        <taxon>Pseudomonadati</taxon>
        <taxon>Planctomycetota</taxon>
        <taxon>Planctomycetia</taxon>
        <taxon>Pirellulales</taxon>
        <taxon>Pirellulaceae</taxon>
        <taxon>Blastopirellula</taxon>
    </lineage>
</organism>
<protein>
    <submittedName>
        <fullName evidence="1">Uncharacterized protein</fullName>
    </submittedName>
</protein>
<accession>A0A2S8FSE2</accession>
<sequence length="95" mass="11038">MLPAIPDRWQQRLEAYLAEISSEPRTRLSASDFQHSVSIRFADGSYALFRHAFYLTSDELGEIVVFTEHCGYHVFPRYDTEVELLKSVCVERPLK</sequence>
<name>A0A2S8FSE2_9BACT</name>
<dbReference type="AlphaFoldDB" id="A0A2S8FSE2"/>
<proteinExistence type="predicted"/>
<dbReference type="EMBL" id="PUHY01000010">
    <property type="protein sequence ID" value="PQO34970.1"/>
    <property type="molecule type" value="Genomic_DNA"/>
</dbReference>
<comment type="caution">
    <text evidence="1">The sequence shown here is derived from an EMBL/GenBank/DDBJ whole genome shotgun (WGS) entry which is preliminary data.</text>
</comment>
<gene>
    <name evidence="1" type="ORF">C5Y83_15945</name>
</gene>
<reference evidence="1 2" key="1">
    <citation type="submission" date="2018-02" db="EMBL/GenBank/DDBJ databases">
        <title>Comparative genomes isolates from brazilian mangrove.</title>
        <authorList>
            <person name="Araujo J.E."/>
            <person name="Taketani R.G."/>
            <person name="Silva M.C.P."/>
            <person name="Loureco M.V."/>
            <person name="Andreote F.D."/>
        </authorList>
    </citation>
    <scope>NUCLEOTIDE SEQUENCE [LARGE SCALE GENOMIC DNA]</scope>
    <source>
        <strain evidence="1 2">Hex-1 MGV</strain>
    </source>
</reference>
<evidence type="ECO:0000313" key="1">
    <source>
        <dbReference type="EMBL" id="PQO34970.1"/>
    </source>
</evidence>
<dbReference type="RefSeq" id="WP_105330700.1">
    <property type="nucleotide sequence ID" value="NZ_PUHY01000010.1"/>
</dbReference>
<dbReference type="Proteomes" id="UP000238322">
    <property type="component" value="Unassembled WGS sequence"/>
</dbReference>
<dbReference type="OrthoDB" id="7062823at2"/>